<dbReference type="Proteomes" id="UP000534286">
    <property type="component" value="Unassembled WGS sequence"/>
</dbReference>
<dbReference type="GO" id="GO:0043565">
    <property type="term" value="F:sequence-specific DNA binding"/>
    <property type="evidence" value="ECO:0007669"/>
    <property type="project" value="InterPro"/>
</dbReference>
<evidence type="ECO:0000313" key="2">
    <source>
        <dbReference type="EMBL" id="MBB4943431.1"/>
    </source>
</evidence>
<dbReference type="Pfam" id="PF13404">
    <property type="entry name" value="HTH_AsnC-type"/>
    <property type="match status" value="1"/>
</dbReference>
<dbReference type="InterPro" id="IPR000792">
    <property type="entry name" value="Tscrpt_reg_LuxR_C"/>
</dbReference>
<protein>
    <submittedName>
        <fullName evidence="2">ATP/maltotriose-dependent transcriptional regulator MalT</fullName>
    </submittedName>
</protein>
<dbReference type="GO" id="GO:0006355">
    <property type="term" value="P:regulation of DNA-templated transcription"/>
    <property type="evidence" value="ECO:0007669"/>
    <property type="project" value="InterPro"/>
</dbReference>
<dbReference type="Gene3D" id="1.10.10.10">
    <property type="entry name" value="Winged helix-like DNA-binding domain superfamily/Winged helix DNA-binding domain"/>
    <property type="match status" value="1"/>
</dbReference>
<dbReference type="AlphaFoldDB" id="A0A7W7S3X1"/>
<dbReference type="SUPFAM" id="SSF46894">
    <property type="entry name" value="C-terminal effector domain of the bipartite response regulators"/>
    <property type="match status" value="1"/>
</dbReference>
<reference evidence="2 3" key="1">
    <citation type="submission" date="2020-08" db="EMBL/GenBank/DDBJ databases">
        <title>Sequencing the genomes of 1000 actinobacteria strains.</title>
        <authorList>
            <person name="Klenk H.-P."/>
        </authorList>
    </citation>
    <scope>NUCLEOTIDE SEQUENCE [LARGE SCALE GENOMIC DNA]</scope>
    <source>
        <strain evidence="2 3">DSM 43023</strain>
    </source>
</reference>
<evidence type="ECO:0000313" key="3">
    <source>
        <dbReference type="Proteomes" id="UP000534286"/>
    </source>
</evidence>
<gene>
    <name evidence="2" type="ORF">FHR32_007831</name>
</gene>
<comment type="caution">
    <text evidence="2">The sequence shown here is derived from an EMBL/GenBank/DDBJ whole genome shotgun (WGS) entry which is preliminary data.</text>
</comment>
<dbReference type="EMBL" id="JACHJU010000005">
    <property type="protein sequence ID" value="MBB4943431.1"/>
    <property type="molecule type" value="Genomic_DNA"/>
</dbReference>
<keyword evidence="3" id="KW-1185">Reference proteome</keyword>
<evidence type="ECO:0000259" key="1">
    <source>
        <dbReference type="SMART" id="SM00421"/>
    </source>
</evidence>
<dbReference type="InterPro" id="IPR016032">
    <property type="entry name" value="Sig_transdc_resp-reg_C-effctor"/>
</dbReference>
<sequence>MVYDTTALTVPGRLEDIESHIMHGEQARVASAVPVKLMLADDHVGMISLWRPATADSVLIIHTSSLLTALRALFESAWNRASPYSVKGDTLSGDNRRLPTLLAARLTDESIARQLGWHPSTVQRRVRRLMDKLGVRTRFQAGMHAQREGWL</sequence>
<dbReference type="InterPro" id="IPR036388">
    <property type="entry name" value="WH-like_DNA-bd_sf"/>
</dbReference>
<dbReference type="InterPro" id="IPR000485">
    <property type="entry name" value="AsnC-type_HTH_dom"/>
</dbReference>
<name>A0A7W7S3X1_9ACTN</name>
<organism evidence="2 3">
    <name type="scientific">Streptosporangium album</name>
    <dbReference type="NCBI Taxonomy" id="47479"/>
    <lineage>
        <taxon>Bacteria</taxon>
        <taxon>Bacillati</taxon>
        <taxon>Actinomycetota</taxon>
        <taxon>Actinomycetes</taxon>
        <taxon>Streptosporangiales</taxon>
        <taxon>Streptosporangiaceae</taxon>
        <taxon>Streptosporangium</taxon>
    </lineage>
</organism>
<feature type="domain" description="HTH luxR-type" evidence="1">
    <location>
        <begin position="88"/>
        <end position="145"/>
    </location>
</feature>
<proteinExistence type="predicted"/>
<dbReference type="SMART" id="SM00421">
    <property type="entry name" value="HTH_LUXR"/>
    <property type="match status" value="1"/>
</dbReference>
<accession>A0A7W7S3X1</accession>